<name>A0ACB9GAE7_CICIN</name>
<gene>
    <name evidence="1" type="ORF">L2E82_10341</name>
</gene>
<accession>A0ACB9GAE7</accession>
<sequence>MVKFKTLDAFYKRKTDGHDTTEITNQNNKRSKASTSEPEPEVLNQPLPEEPIPETGGPNSEEVDPNSLERDPAKRKQLSLYPVNQREQVRLAYLNLGPFQIQLKTYPAKGSEKHPRRFQYSWFNIFPNWLEYSPTTHASYCFLCYVFSDKPNVHHGSDAFTVKGFDNRKKVNDGKNCKFLKHVGSSQHKSAVLFAENLLNQAAHIENVIEKQSTDQILKNRKRLKASIDIVRWLTFQACAFRGHDETTNSKNQCNFLELLKLLATYNDEVANIVLENAPYNSKYTSGLIQKEIIGIIANKVRKHIRNEIGDSYFCVMVDEARDESKKEQMAIVLRFVDKDGVIRERLLDLVHVSDTASLTLKTNLWNQLLKHEFDTSKIRGQGYDGASNMRGEWNGLQALVVKDCPYAYYVHCFAHRLQLALVAAAREVIPVHQFFSNLAFIINVVCSSSKRHDELQKAKSTEIKNLVELGEIKTGKGANQVGTLKRAGDTRWGSHFNSVCNLLKMFNPTCLVLQGIIKDGSCYSHRGDADAAYTYLKSFEFVFILHLIKEIMGRTDILSQALQKKSQDILNAIELVSATKKSLNEFRNNKWLCLLEEVKMFYEKHRIDMPDMQAPYKSGRYRPRQQDNHVTFEHYYRVDVFICILDKQLQELDSRFSDHAMELLTLASNLAPKEDSQVFNVDEICLLMEKYYPEDFTEQERIHLKYQLEIFNVEMPKNSILSGASSIAQLCTSLEETKKSETYHLLSRLIRLLLTLPVSTAMTERGFSAMKLCKTRLRNMMADDFLADILVVYIEKEIAEKIDS</sequence>
<comment type="caution">
    <text evidence="1">The sequence shown here is derived from an EMBL/GenBank/DDBJ whole genome shotgun (WGS) entry which is preliminary data.</text>
</comment>
<keyword evidence="2" id="KW-1185">Reference proteome</keyword>
<proteinExistence type="predicted"/>
<reference evidence="2" key="1">
    <citation type="journal article" date="2022" name="Mol. Ecol. Resour.">
        <title>The genomes of chicory, endive, great burdock and yacon provide insights into Asteraceae palaeo-polyploidization history and plant inulin production.</title>
        <authorList>
            <person name="Fan W."/>
            <person name="Wang S."/>
            <person name="Wang H."/>
            <person name="Wang A."/>
            <person name="Jiang F."/>
            <person name="Liu H."/>
            <person name="Zhao H."/>
            <person name="Xu D."/>
            <person name="Zhang Y."/>
        </authorList>
    </citation>
    <scope>NUCLEOTIDE SEQUENCE [LARGE SCALE GENOMIC DNA]</scope>
    <source>
        <strain evidence="2">cv. Punajuju</strain>
    </source>
</reference>
<evidence type="ECO:0000313" key="2">
    <source>
        <dbReference type="Proteomes" id="UP001055811"/>
    </source>
</evidence>
<dbReference type="Proteomes" id="UP001055811">
    <property type="component" value="Linkage Group LG02"/>
</dbReference>
<protein>
    <submittedName>
        <fullName evidence="1">Uncharacterized protein</fullName>
    </submittedName>
</protein>
<dbReference type="EMBL" id="CM042010">
    <property type="protein sequence ID" value="KAI3780362.1"/>
    <property type="molecule type" value="Genomic_DNA"/>
</dbReference>
<organism evidence="1 2">
    <name type="scientific">Cichorium intybus</name>
    <name type="common">Chicory</name>
    <dbReference type="NCBI Taxonomy" id="13427"/>
    <lineage>
        <taxon>Eukaryota</taxon>
        <taxon>Viridiplantae</taxon>
        <taxon>Streptophyta</taxon>
        <taxon>Embryophyta</taxon>
        <taxon>Tracheophyta</taxon>
        <taxon>Spermatophyta</taxon>
        <taxon>Magnoliopsida</taxon>
        <taxon>eudicotyledons</taxon>
        <taxon>Gunneridae</taxon>
        <taxon>Pentapetalae</taxon>
        <taxon>asterids</taxon>
        <taxon>campanulids</taxon>
        <taxon>Asterales</taxon>
        <taxon>Asteraceae</taxon>
        <taxon>Cichorioideae</taxon>
        <taxon>Cichorieae</taxon>
        <taxon>Cichoriinae</taxon>
        <taxon>Cichorium</taxon>
    </lineage>
</organism>
<evidence type="ECO:0000313" key="1">
    <source>
        <dbReference type="EMBL" id="KAI3780362.1"/>
    </source>
</evidence>
<reference evidence="1 2" key="2">
    <citation type="journal article" date="2022" name="Mol. Ecol. Resour.">
        <title>The genomes of chicory, endive, great burdock and yacon provide insights into Asteraceae paleo-polyploidization history and plant inulin production.</title>
        <authorList>
            <person name="Fan W."/>
            <person name="Wang S."/>
            <person name="Wang H."/>
            <person name="Wang A."/>
            <person name="Jiang F."/>
            <person name="Liu H."/>
            <person name="Zhao H."/>
            <person name="Xu D."/>
            <person name="Zhang Y."/>
        </authorList>
    </citation>
    <scope>NUCLEOTIDE SEQUENCE [LARGE SCALE GENOMIC DNA]</scope>
    <source>
        <strain evidence="2">cv. Punajuju</strain>
        <tissue evidence="1">Leaves</tissue>
    </source>
</reference>